<proteinExistence type="predicted"/>
<dbReference type="Proteomes" id="UP000250235">
    <property type="component" value="Unassembled WGS sequence"/>
</dbReference>
<evidence type="ECO:0000313" key="2">
    <source>
        <dbReference type="Proteomes" id="UP000250235"/>
    </source>
</evidence>
<gene>
    <name evidence="1" type="ORF">F511_16945</name>
</gene>
<evidence type="ECO:0000313" key="1">
    <source>
        <dbReference type="EMBL" id="KZV52730.1"/>
    </source>
</evidence>
<accession>A0A2Z7D130</accession>
<organism evidence="1 2">
    <name type="scientific">Dorcoceras hygrometricum</name>
    <dbReference type="NCBI Taxonomy" id="472368"/>
    <lineage>
        <taxon>Eukaryota</taxon>
        <taxon>Viridiplantae</taxon>
        <taxon>Streptophyta</taxon>
        <taxon>Embryophyta</taxon>
        <taxon>Tracheophyta</taxon>
        <taxon>Spermatophyta</taxon>
        <taxon>Magnoliopsida</taxon>
        <taxon>eudicotyledons</taxon>
        <taxon>Gunneridae</taxon>
        <taxon>Pentapetalae</taxon>
        <taxon>asterids</taxon>
        <taxon>lamiids</taxon>
        <taxon>Lamiales</taxon>
        <taxon>Gesneriaceae</taxon>
        <taxon>Didymocarpoideae</taxon>
        <taxon>Trichosporeae</taxon>
        <taxon>Loxocarpinae</taxon>
        <taxon>Dorcoceras</taxon>
    </lineage>
</organism>
<reference evidence="1 2" key="1">
    <citation type="journal article" date="2015" name="Proc. Natl. Acad. Sci. U.S.A.">
        <title>The resurrection genome of Boea hygrometrica: A blueprint for survival of dehydration.</title>
        <authorList>
            <person name="Xiao L."/>
            <person name="Yang G."/>
            <person name="Zhang L."/>
            <person name="Yang X."/>
            <person name="Zhao S."/>
            <person name="Ji Z."/>
            <person name="Zhou Q."/>
            <person name="Hu M."/>
            <person name="Wang Y."/>
            <person name="Chen M."/>
            <person name="Xu Y."/>
            <person name="Jin H."/>
            <person name="Xiao X."/>
            <person name="Hu G."/>
            <person name="Bao F."/>
            <person name="Hu Y."/>
            <person name="Wan P."/>
            <person name="Li L."/>
            <person name="Deng X."/>
            <person name="Kuang T."/>
            <person name="Xiang C."/>
            <person name="Zhu J.K."/>
            <person name="Oliver M.J."/>
            <person name="He Y."/>
        </authorList>
    </citation>
    <scope>NUCLEOTIDE SEQUENCE [LARGE SCALE GENOMIC DNA]</scope>
    <source>
        <strain evidence="2">cv. XS01</strain>
    </source>
</reference>
<dbReference type="EMBL" id="KQ990855">
    <property type="protein sequence ID" value="KZV52730.1"/>
    <property type="molecule type" value="Genomic_DNA"/>
</dbReference>
<dbReference type="AlphaFoldDB" id="A0A2Z7D130"/>
<name>A0A2Z7D130_9LAMI</name>
<protein>
    <submittedName>
        <fullName evidence="1">Uncharacterized protein</fullName>
    </submittedName>
</protein>
<keyword evidence="2" id="KW-1185">Reference proteome</keyword>
<sequence length="154" mass="17208">MASSYISNAQQINFDSVLEITDNAEMVSMFKTLESTSLRGFLGCPSVLYERELEQLFDTAMVKDGDITCEVSGKVVVISEDSFKKLANLKIEEIYAKEELVLSWAEADSTRNSLPASEITQALTDSYAAATRSLHKTDFSSKTQNYENFQNFSK</sequence>